<evidence type="ECO:0000259" key="1">
    <source>
        <dbReference type="SMART" id="SM00867"/>
    </source>
</evidence>
<dbReference type="EMBL" id="RCYZ01000004">
    <property type="protein sequence ID" value="TPG65982.1"/>
    <property type="molecule type" value="Genomic_DNA"/>
</dbReference>
<dbReference type="InterPro" id="IPR007372">
    <property type="entry name" value="Lipid/polyisoprenoid-bd_YceI"/>
</dbReference>
<dbReference type="AlphaFoldDB" id="A0A502GWZ7"/>
<dbReference type="PANTHER" id="PTHR34406:SF1">
    <property type="entry name" value="PROTEIN YCEI"/>
    <property type="match status" value="1"/>
</dbReference>
<dbReference type="InterPro" id="IPR036761">
    <property type="entry name" value="TTHA0802/YceI-like_sf"/>
</dbReference>
<protein>
    <submittedName>
        <fullName evidence="2">YceI family protein</fullName>
    </submittedName>
</protein>
<comment type="caution">
    <text evidence="2">The sequence shown here is derived from an EMBL/GenBank/DDBJ whole genome shotgun (WGS) entry which is preliminary data.</text>
</comment>
<reference evidence="2 3" key="1">
    <citation type="journal article" date="2019" name="Environ. Microbiol.">
        <title>Species interactions and distinct microbial communities in high Arctic permafrost affected cryosols are associated with the CH4 and CO2 gas fluxes.</title>
        <authorList>
            <person name="Altshuler I."/>
            <person name="Hamel J."/>
            <person name="Turney S."/>
            <person name="Magnuson E."/>
            <person name="Levesque R."/>
            <person name="Greer C."/>
            <person name="Whyte L.G."/>
        </authorList>
    </citation>
    <scope>NUCLEOTIDE SEQUENCE [LARGE SCALE GENOMIC DNA]</scope>
    <source>
        <strain evidence="2 3">S9.2P</strain>
    </source>
</reference>
<dbReference type="PANTHER" id="PTHR34406">
    <property type="entry name" value="PROTEIN YCEI"/>
    <property type="match status" value="1"/>
</dbReference>
<name>A0A502GWZ7_9BACT</name>
<proteinExistence type="predicted"/>
<dbReference type="SUPFAM" id="SSF101874">
    <property type="entry name" value="YceI-like"/>
    <property type="match status" value="1"/>
</dbReference>
<dbReference type="Gene3D" id="2.40.128.110">
    <property type="entry name" value="Lipid/polyisoprenoid-binding, YceI-like"/>
    <property type="match status" value="1"/>
</dbReference>
<dbReference type="Pfam" id="PF04264">
    <property type="entry name" value="YceI"/>
    <property type="match status" value="1"/>
</dbReference>
<dbReference type="SMART" id="SM00867">
    <property type="entry name" value="YceI"/>
    <property type="match status" value="1"/>
</dbReference>
<evidence type="ECO:0000313" key="2">
    <source>
        <dbReference type="EMBL" id="TPG65982.1"/>
    </source>
</evidence>
<accession>A0A502GWZ7</accession>
<gene>
    <name evidence="2" type="ORF">EAH73_11460</name>
</gene>
<sequence>MKFFFALSCVLWGLAWGPRAVGPPVAESAVRFQIKNAGLTVDGTLAGVDATIQFDPAHPEQGHIQATVPVSTIRTGIGLRDQHLQKPDYFDAAQFPTIALQSKTIRLVGPGRFEGVFALTMKGITRDVTIPFTVSAAHEFRGQFQVNRLDYGLGKTSLVLADEVTVSVRARTAAGQ</sequence>
<dbReference type="Proteomes" id="UP000317646">
    <property type="component" value="Unassembled WGS sequence"/>
</dbReference>
<keyword evidence="3" id="KW-1185">Reference proteome</keyword>
<dbReference type="RefSeq" id="WP_140466630.1">
    <property type="nucleotide sequence ID" value="NZ_RCYZ01000004.1"/>
</dbReference>
<feature type="domain" description="Lipid/polyisoprenoid-binding YceI-like" evidence="1">
    <location>
        <begin position="18"/>
        <end position="173"/>
    </location>
</feature>
<organism evidence="2 3">
    <name type="scientific">Hymenobacter nivis</name>
    <dbReference type="NCBI Taxonomy" id="1850093"/>
    <lineage>
        <taxon>Bacteria</taxon>
        <taxon>Pseudomonadati</taxon>
        <taxon>Bacteroidota</taxon>
        <taxon>Cytophagia</taxon>
        <taxon>Cytophagales</taxon>
        <taxon>Hymenobacteraceae</taxon>
        <taxon>Hymenobacter</taxon>
    </lineage>
</organism>
<dbReference type="OrthoDB" id="9811006at2"/>
<evidence type="ECO:0000313" key="3">
    <source>
        <dbReference type="Proteomes" id="UP000317646"/>
    </source>
</evidence>